<dbReference type="EMBL" id="JBHSGK010000003">
    <property type="protein sequence ID" value="MFC4735839.1"/>
    <property type="molecule type" value="Genomic_DNA"/>
</dbReference>
<dbReference type="Pfam" id="PF10949">
    <property type="entry name" value="DUF2777"/>
    <property type="match status" value="1"/>
</dbReference>
<evidence type="ECO:0000313" key="2">
    <source>
        <dbReference type="Proteomes" id="UP001595896"/>
    </source>
</evidence>
<sequence>MNRMEATRHIGKIVSVDHGPGGKYAARLHDVAALPKKPWTGHIEVLGVLEAPVLDEQGASLRPLVYEKNEKAEVPGRMIAPVGETFDQSYSDSYSSALKKMWDEAREQSMEAEQWMNSVQRELKQWRREDVLEEQEYIYYVLRYKAKKMYLVDQRRGEEMLLEGCPFEFEVKKGQEWVRAVYAGRRSFRTHDEDILQASEGTELRLAKDQFDPYQMLLRELDEASEKTLVHMLKQAGLSHDDCIYCHNSLLVQMLENPGESDLNGVNFISFQEHTTQFMVQHHYRRKLHDDRADEVFDRFEITSDDGRRSISVYSSHAPA</sequence>
<dbReference type="Proteomes" id="UP001595896">
    <property type="component" value="Unassembled WGS sequence"/>
</dbReference>
<organism evidence="1 2">
    <name type="scientific">Bacillus daqingensis</name>
    <dbReference type="NCBI Taxonomy" id="872396"/>
    <lineage>
        <taxon>Bacteria</taxon>
        <taxon>Bacillati</taxon>
        <taxon>Bacillota</taxon>
        <taxon>Bacilli</taxon>
        <taxon>Bacillales</taxon>
        <taxon>Bacillaceae</taxon>
        <taxon>Bacillus</taxon>
    </lineage>
</organism>
<proteinExistence type="predicted"/>
<protein>
    <submittedName>
        <fullName evidence="1">DUF2777 family protein</fullName>
    </submittedName>
</protein>
<keyword evidence="2" id="KW-1185">Reference proteome</keyword>
<evidence type="ECO:0000313" key="1">
    <source>
        <dbReference type="EMBL" id="MFC4735839.1"/>
    </source>
</evidence>
<comment type="caution">
    <text evidence="1">The sequence shown here is derived from an EMBL/GenBank/DDBJ whole genome shotgun (WGS) entry which is preliminary data.</text>
</comment>
<name>A0ABV9NWB7_9BACI</name>
<reference evidence="2" key="1">
    <citation type="journal article" date="2019" name="Int. J. Syst. Evol. Microbiol.">
        <title>The Global Catalogue of Microorganisms (GCM) 10K type strain sequencing project: providing services to taxonomists for standard genome sequencing and annotation.</title>
        <authorList>
            <consortium name="The Broad Institute Genomics Platform"/>
            <consortium name="The Broad Institute Genome Sequencing Center for Infectious Disease"/>
            <person name="Wu L."/>
            <person name="Ma J."/>
        </authorList>
    </citation>
    <scope>NUCLEOTIDE SEQUENCE [LARGE SCALE GENOMIC DNA]</scope>
    <source>
        <strain evidence="2">JCM 12165</strain>
    </source>
</reference>
<gene>
    <name evidence="1" type="ORF">ACFO4L_04490</name>
</gene>
<dbReference type="InterPro" id="IPR024488">
    <property type="entry name" value="DUF2777"/>
</dbReference>
<accession>A0ABV9NWB7</accession>
<dbReference type="RefSeq" id="WP_377908478.1">
    <property type="nucleotide sequence ID" value="NZ_JBHSGK010000003.1"/>
</dbReference>